<proteinExistence type="predicted"/>
<dbReference type="EMBL" id="JXTC01000138">
    <property type="protein sequence ID" value="PON86018.1"/>
    <property type="molecule type" value="Genomic_DNA"/>
</dbReference>
<dbReference type="OrthoDB" id="1742941at2759"/>
<evidence type="ECO:0000313" key="2">
    <source>
        <dbReference type="Proteomes" id="UP000237000"/>
    </source>
</evidence>
<dbReference type="AlphaFoldDB" id="A0A2P5EKC1"/>
<dbReference type="Proteomes" id="UP000237000">
    <property type="component" value="Unassembled WGS sequence"/>
</dbReference>
<evidence type="ECO:0000313" key="1">
    <source>
        <dbReference type="EMBL" id="PON86018.1"/>
    </source>
</evidence>
<protein>
    <submittedName>
        <fullName evidence="1">Uncharacterized protein</fullName>
    </submittedName>
</protein>
<keyword evidence="2" id="KW-1185">Reference proteome</keyword>
<reference evidence="2" key="1">
    <citation type="submission" date="2016-06" db="EMBL/GenBank/DDBJ databases">
        <title>Parallel loss of symbiosis genes in relatives of nitrogen-fixing non-legume Parasponia.</title>
        <authorList>
            <person name="Van Velzen R."/>
            <person name="Holmer R."/>
            <person name="Bu F."/>
            <person name="Rutten L."/>
            <person name="Van Zeijl A."/>
            <person name="Liu W."/>
            <person name="Santuari L."/>
            <person name="Cao Q."/>
            <person name="Sharma T."/>
            <person name="Shen D."/>
            <person name="Roswanjaya Y."/>
            <person name="Wardhani T."/>
            <person name="Kalhor M.S."/>
            <person name="Jansen J."/>
            <person name="Van den Hoogen J."/>
            <person name="Gungor B."/>
            <person name="Hartog M."/>
            <person name="Hontelez J."/>
            <person name="Verver J."/>
            <person name="Yang W.-C."/>
            <person name="Schijlen E."/>
            <person name="Repin R."/>
            <person name="Schilthuizen M."/>
            <person name="Schranz E."/>
            <person name="Heidstra R."/>
            <person name="Miyata K."/>
            <person name="Fedorova E."/>
            <person name="Kohlen W."/>
            <person name="Bisseling T."/>
            <person name="Smit S."/>
            <person name="Geurts R."/>
        </authorList>
    </citation>
    <scope>NUCLEOTIDE SEQUENCE [LARGE SCALE GENOMIC DNA]</scope>
    <source>
        <strain evidence="2">cv. RG33-2</strain>
    </source>
</reference>
<gene>
    <name evidence="1" type="ORF">TorRG33x02_182230</name>
</gene>
<name>A0A2P5EKC1_TREOI</name>
<sequence length="55" mass="6391">MCVSVIPLLEAIRQKVQDWFSHRSLAALYLKSVLTPWAEEEVQKQIEFARIMTVS</sequence>
<accession>A0A2P5EKC1</accession>
<organism evidence="1 2">
    <name type="scientific">Trema orientale</name>
    <name type="common">Charcoal tree</name>
    <name type="synonym">Celtis orientalis</name>
    <dbReference type="NCBI Taxonomy" id="63057"/>
    <lineage>
        <taxon>Eukaryota</taxon>
        <taxon>Viridiplantae</taxon>
        <taxon>Streptophyta</taxon>
        <taxon>Embryophyta</taxon>
        <taxon>Tracheophyta</taxon>
        <taxon>Spermatophyta</taxon>
        <taxon>Magnoliopsida</taxon>
        <taxon>eudicotyledons</taxon>
        <taxon>Gunneridae</taxon>
        <taxon>Pentapetalae</taxon>
        <taxon>rosids</taxon>
        <taxon>fabids</taxon>
        <taxon>Rosales</taxon>
        <taxon>Cannabaceae</taxon>
        <taxon>Trema</taxon>
    </lineage>
</organism>
<dbReference type="InParanoid" id="A0A2P5EKC1"/>
<comment type="caution">
    <text evidence="1">The sequence shown here is derived from an EMBL/GenBank/DDBJ whole genome shotgun (WGS) entry which is preliminary data.</text>
</comment>